<accession>A0A8S1HWS4</accession>
<feature type="chain" id="PRO_5035848942" evidence="2">
    <location>
        <begin position="19"/>
        <end position="113"/>
    </location>
</feature>
<evidence type="ECO:0000313" key="3">
    <source>
        <dbReference type="EMBL" id="CAD6197520.1"/>
    </source>
</evidence>
<dbReference type="EMBL" id="CAJGYM010000096">
    <property type="protein sequence ID" value="CAD6197520.1"/>
    <property type="molecule type" value="Genomic_DNA"/>
</dbReference>
<sequence>MFLFLLISIELSLLLVTALVGCKKAKPRTAASSRKNSNAAVGKPAAASTGGVIAVSGGSGAAPAKTPASSNPPASNRAAVAGPTIKSSDKGSDCAGDQTLDDGKYEELTMGKR</sequence>
<organism evidence="3 4">
    <name type="scientific">Caenorhabditis auriculariae</name>
    <dbReference type="NCBI Taxonomy" id="2777116"/>
    <lineage>
        <taxon>Eukaryota</taxon>
        <taxon>Metazoa</taxon>
        <taxon>Ecdysozoa</taxon>
        <taxon>Nematoda</taxon>
        <taxon>Chromadorea</taxon>
        <taxon>Rhabditida</taxon>
        <taxon>Rhabditina</taxon>
        <taxon>Rhabditomorpha</taxon>
        <taxon>Rhabditoidea</taxon>
        <taxon>Rhabditidae</taxon>
        <taxon>Peloderinae</taxon>
        <taxon>Caenorhabditis</taxon>
    </lineage>
</organism>
<feature type="region of interest" description="Disordered" evidence="1">
    <location>
        <begin position="26"/>
        <end position="113"/>
    </location>
</feature>
<feature type="signal peptide" evidence="2">
    <location>
        <begin position="1"/>
        <end position="18"/>
    </location>
</feature>
<evidence type="ECO:0000256" key="2">
    <source>
        <dbReference type="SAM" id="SignalP"/>
    </source>
</evidence>
<proteinExistence type="predicted"/>
<feature type="compositionally biased region" description="Low complexity" evidence="1">
    <location>
        <begin position="45"/>
        <end position="81"/>
    </location>
</feature>
<feature type="compositionally biased region" description="Basic and acidic residues" evidence="1">
    <location>
        <begin position="101"/>
        <end position="113"/>
    </location>
</feature>
<evidence type="ECO:0000313" key="4">
    <source>
        <dbReference type="Proteomes" id="UP000835052"/>
    </source>
</evidence>
<evidence type="ECO:0000256" key="1">
    <source>
        <dbReference type="SAM" id="MobiDB-lite"/>
    </source>
</evidence>
<comment type="caution">
    <text evidence="3">The sequence shown here is derived from an EMBL/GenBank/DDBJ whole genome shotgun (WGS) entry which is preliminary data.</text>
</comment>
<protein>
    <submittedName>
        <fullName evidence="3">Uncharacterized protein</fullName>
    </submittedName>
</protein>
<keyword evidence="4" id="KW-1185">Reference proteome</keyword>
<reference evidence="3" key="1">
    <citation type="submission" date="2020-10" db="EMBL/GenBank/DDBJ databases">
        <authorList>
            <person name="Kikuchi T."/>
        </authorList>
    </citation>
    <scope>NUCLEOTIDE SEQUENCE</scope>
    <source>
        <strain evidence="3">NKZ352</strain>
    </source>
</reference>
<dbReference type="Proteomes" id="UP000835052">
    <property type="component" value="Unassembled WGS sequence"/>
</dbReference>
<name>A0A8S1HWS4_9PELO</name>
<feature type="compositionally biased region" description="Polar residues" evidence="1">
    <location>
        <begin position="30"/>
        <end position="39"/>
    </location>
</feature>
<gene>
    <name evidence="3" type="ORF">CAUJ_LOCUS13429</name>
</gene>
<keyword evidence="2" id="KW-0732">Signal</keyword>
<dbReference type="AlphaFoldDB" id="A0A8S1HWS4"/>